<protein>
    <recommendedName>
        <fullName evidence="2">Senescence domain-containing protein</fullName>
    </recommendedName>
</protein>
<reference evidence="5 6" key="1">
    <citation type="submission" date="2019-05" db="EMBL/GenBank/DDBJ databases">
        <title>Emergence of the Ug99 lineage of the wheat stem rust pathogen through somatic hybridization.</title>
        <authorList>
            <person name="Li F."/>
            <person name="Upadhyaya N.M."/>
            <person name="Sperschneider J."/>
            <person name="Matny O."/>
            <person name="Nguyen-Phuc H."/>
            <person name="Mago R."/>
            <person name="Raley C."/>
            <person name="Miller M.E."/>
            <person name="Silverstein K.A.T."/>
            <person name="Henningsen E."/>
            <person name="Hirsch C.D."/>
            <person name="Visser B."/>
            <person name="Pretorius Z.A."/>
            <person name="Steffenson B.J."/>
            <person name="Schwessinger B."/>
            <person name="Dodds P.N."/>
            <person name="Figueroa M."/>
        </authorList>
    </citation>
    <scope>NUCLEOTIDE SEQUENCE [LARGE SCALE GENOMIC DNA]</scope>
    <source>
        <strain evidence="4">21-0</strain>
        <strain evidence="3 6">Ug99</strain>
    </source>
</reference>
<sequence>MAQGTLLLSIPEVTVHQLKPTTASNSNDQSIDSTLLTATILNLLLVDIPSTALKSIPSVSEPPPYNNLEKTNGEQQQAQQATVETWLVLSLADGLIDIPLSQSSQISFQQPRSYLVPILPGDATPAEVDQKKAHQALVRIDIASHIPDDTIDTLDSILAGWTQYPGRQSANQNLLSANHIPSKPHSPPPPPHPSGSSAYPKEKIGSRQSLPNGAPSKAPFPSEGRLALMDESTGEICGELTSDVTFQGPAIAPHAPPYPAGPSHQAPIIGGQSGAPHLLLAAPQPVIVSMNTSGQGQGHSTAQVSAIPPGGGSQILSGAEWVSRGILAGSEVISSMIKKSGSQYLGSAKPAATPITFSTTTHANADRVLGFTRSASKVSGKAATLVGSVFGKVGDQIGKSTGIQRSPSGAPPSGARGYVHKGLVAFNTVMDSLETGGKKVLATAGDTTTEVVTHAYGAEAGQIAQRANHAVRNVGLVYIDARGVTRRAILKSVGKAAVRGRMNDGREVILGSDETVDQWTLVSKEPETCTDHKNSDPSHTAEKDHKF</sequence>
<evidence type="ECO:0000313" key="3">
    <source>
        <dbReference type="EMBL" id="KAA1074162.1"/>
    </source>
</evidence>
<keyword evidence="5" id="KW-1185">Reference proteome</keyword>
<dbReference type="AlphaFoldDB" id="A0A5B0NQ37"/>
<dbReference type="Proteomes" id="UP000324748">
    <property type="component" value="Unassembled WGS sequence"/>
</dbReference>
<dbReference type="OrthoDB" id="20821at2759"/>
<dbReference type="PANTHER" id="PTHR21068">
    <property type="entry name" value="SPARTIN"/>
    <property type="match status" value="1"/>
</dbReference>
<dbReference type="GO" id="GO:0005886">
    <property type="term" value="C:plasma membrane"/>
    <property type="evidence" value="ECO:0007669"/>
    <property type="project" value="TreeGrafter"/>
</dbReference>
<dbReference type="EMBL" id="VDEP01000473">
    <property type="protein sequence ID" value="KAA1074162.1"/>
    <property type="molecule type" value="Genomic_DNA"/>
</dbReference>
<organism evidence="4 5">
    <name type="scientific">Puccinia graminis f. sp. tritici</name>
    <dbReference type="NCBI Taxonomy" id="56615"/>
    <lineage>
        <taxon>Eukaryota</taxon>
        <taxon>Fungi</taxon>
        <taxon>Dikarya</taxon>
        <taxon>Basidiomycota</taxon>
        <taxon>Pucciniomycotina</taxon>
        <taxon>Pucciniomycetes</taxon>
        <taxon>Pucciniales</taxon>
        <taxon>Pucciniaceae</taxon>
        <taxon>Puccinia</taxon>
    </lineage>
</organism>
<dbReference type="GO" id="GO:0051301">
    <property type="term" value="P:cell division"/>
    <property type="evidence" value="ECO:0007669"/>
    <property type="project" value="TreeGrafter"/>
</dbReference>
<proteinExistence type="predicted"/>
<feature type="region of interest" description="Disordered" evidence="1">
    <location>
        <begin position="526"/>
        <end position="547"/>
    </location>
</feature>
<dbReference type="Pfam" id="PF06911">
    <property type="entry name" value="Senescence"/>
    <property type="match status" value="1"/>
</dbReference>
<evidence type="ECO:0000256" key="1">
    <source>
        <dbReference type="SAM" id="MobiDB-lite"/>
    </source>
</evidence>
<evidence type="ECO:0000313" key="5">
    <source>
        <dbReference type="Proteomes" id="UP000324748"/>
    </source>
</evidence>
<dbReference type="EMBL" id="VSWC01000092">
    <property type="protein sequence ID" value="KAA1090624.1"/>
    <property type="molecule type" value="Genomic_DNA"/>
</dbReference>
<dbReference type="InterPro" id="IPR045036">
    <property type="entry name" value="Spartin-like"/>
</dbReference>
<accession>A0A5B0NQ37</accession>
<evidence type="ECO:0000259" key="2">
    <source>
        <dbReference type="Pfam" id="PF06911"/>
    </source>
</evidence>
<feature type="domain" description="Senescence" evidence="2">
    <location>
        <begin position="313"/>
        <end position="495"/>
    </location>
</feature>
<dbReference type="InterPro" id="IPR009686">
    <property type="entry name" value="Senescence/spartin_C"/>
</dbReference>
<dbReference type="Proteomes" id="UP000325313">
    <property type="component" value="Unassembled WGS sequence"/>
</dbReference>
<evidence type="ECO:0000313" key="6">
    <source>
        <dbReference type="Proteomes" id="UP000325313"/>
    </source>
</evidence>
<feature type="compositionally biased region" description="Pro residues" evidence="1">
    <location>
        <begin position="184"/>
        <end position="193"/>
    </location>
</feature>
<evidence type="ECO:0000313" key="4">
    <source>
        <dbReference type="EMBL" id="KAA1090624.1"/>
    </source>
</evidence>
<gene>
    <name evidence="4" type="ORF">PGT21_007374</name>
    <name evidence="3" type="ORF">PGTUg99_027338</name>
</gene>
<name>A0A5B0NQ37_PUCGR</name>
<dbReference type="PANTHER" id="PTHR21068:SF43">
    <property type="entry name" value="SPARTIN"/>
    <property type="match status" value="1"/>
</dbReference>
<comment type="caution">
    <text evidence="4">The sequence shown here is derived from an EMBL/GenBank/DDBJ whole genome shotgun (WGS) entry which is preliminary data.</text>
</comment>
<feature type="region of interest" description="Disordered" evidence="1">
    <location>
        <begin position="177"/>
        <end position="223"/>
    </location>
</feature>